<name>A0AAW7ZBJ7_9FIRM</name>
<dbReference type="RefSeq" id="WP_304541658.1">
    <property type="nucleotide sequence ID" value="NZ_JARPTC010000006.1"/>
</dbReference>
<dbReference type="CDD" id="cd02947">
    <property type="entry name" value="TRX_family"/>
    <property type="match status" value="1"/>
</dbReference>
<sequence>MEYISAHRSVVQQIEREYSAQVTFAWIDVSIYQETEADLLMKTAREMKVQTIPALVLMDNKGTLVQTWYGEVDKDEVNKIIEKVLK</sequence>
<protein>
    <submittedName>
        <fullName evidence="1">Thioredoxin family protein</fullName>
    </submittedName>
</protein>
<organism evidence="1 2">
    <name type="scientific">Desulforamulus aquiferis</name>
    <dbReference type="NCBI Taxonomy" id="1397668"/>
    <lineage>
        <taxon>Bacteria</taxon>
        <taxon>Bacillati</taxon>
        <taxon>Bacillota</taxon>
        <taxon>Clostridia</taxon>
        <taxon>Eubacteriales</taxon>
        <taxon>Peptococcaceae</taxon>
        <taxon>Desulforamulus</taxon>
    </lineage>
</organism>
<reference evidence="1" key="1">
    <citation type="journal article" date="2023" name="J. Hazard. Mater.">
        <title>Anaerobic biodegradation of pyrene and benzo[a]pyrene by a new sulfate-reducing Desulforamulus aquiferis strain DSA.</title>
        <authorList>
            <person name="Zhang Z."/>
            <person name="Sun J."/>
            <person name="Gong X."/>
            <person name="Wang C."/>
            <person name="Wang H."/>
        </authorList>
    </citation>
    <scope>NUCLEOTIDE SEQUENCE</scope>
    <source>
        <strain evidence="1">DSA</strain>
    </source>
</reference>
<dbReference type="AlphaFoldDB" id="A0AAW7ZBJ7"/>
<dbReference type="EMBL" id="JARPTC010000006">
    <property type="protein sequence ID" value="MDO7786594.1"/>
    <property type="molecule type" value="Genomic_DNA"/>
</dbReference>
<gene>
    <name evidence="1" type="ORF">P6N53_05075</name>
</gene>
<comment type="caution">
    <text evidence="1">The sequence shown here is derived from an EMBL/GenBank/DDBJ whole genome shotgun (WGS) entry which is preliminary data.</text>
</comment>
<reference evidence="1" key="2">
    <citation type="submission" date="2023-03" db="EMBL/GenBank/DDBJ databases">
        <authorList>
            <person name="Zhang Z."/>
        </authorList>
    </citation>
    <scope>NUCLEOTIDE SEQUENCE</scope>
    <source>
        <strain evidence="1">DSA</strain>
    </source>
</reference>
<dbReference type="Proteomes" id="UP001172911">
    <property type="component" value="Unassembled WGS sequence"/>
</dbReference>
<proteinExistence type="predicted"/>
<evidence type="ECO:0000313" key="1">
    <source>
        <dbReference type="EMBL" id="MDO7786594.1"/>
    </source>
</evidence>
<dbReference type="Gene3D" id="3.40.30.10">
    <property type="entry name" value="Glutaredoxin"/>
    <property type="match status" value="1"/>
</dbReference>
<keyword evidence="2" id="KW-1185">Reference proteome</keyword>
<dbReference type="InterPro" id="IPR036249">
    <property type="entry name" value="Thioredoxin-like_sf"/>
</dbReference>
<accession>A0AAW7ZBJ7</accession>
<dbReference type="SUPFAM" id="SSF52833">
    <property type="entry name" value="Thioredoxin-like"/>
    <property type="match status" value="1"/>
</dbReference>
<evidence type="ECO:0000313" key="2">
    <source>
        <dbReference type="Proteomes" id="UP001172911"/>
    </source>
</evidence>